<comment type="caution">
    <text evidence="2">The sequence shown here is derived from an EMBL/GenBank/DDBJ whole genome shotgun (WGS) entry which is preliminary data.</text>
</comment>
<accession>A0ABV7F1K3</accession>
<dbReference type="Proteomes" id="UP001595530">
    <property type="component" value="Unassembled WGS sequence"/>
</dbReference>
<evidence type="ECO:0000256" key="1">
    <source>
        <dbReference type="SAM" id="Phobius"/>
    </source>
</evidence>
<keyword evidence="1" id="KW-0472">Membrane</keyword>
<organism evidence="2 3">
    <name type="scientific">Undibacterium arcticum</name>
    <dbReference type="NCBI Taxonomy" id="1762892"/>
    <lineage>
        <taxon>Bacteria</taxon>
        <taxon>Pseudomonadati</taxon>
        <taxon>Pseudomonadota</taxon>
        <taxon>Betaproteobacteria</taxon>
        <taxon>Burkholderiales</taxon>
        <taxon>Oxalobacteraceae</taxon>
        <taxon>Undibacterium</taxon>
    </lineage>
</organism>
<gene>
    <name evidence="2" type="ORF">ACFOFO_06265</name>
</gene>
<reference evidence="3" key="1">
    <citation type="journal article" date="2019" name="Int. J. Syst. Evol. Microbiol.">
        <title>The Global Catalogue of Microorganisms (GCM) 10K type strain sequencing project: providing services to taxonomists for standard genome sequencing and annotation.</title>
        <authorList>
            <consortium name="The Broad Institute Genomics Platform"/>
            <consortium name="The Broad Institute Genome Sequencing Center for Infectious Disease"/>
            <person name="Wu L."/>
            <person name="Ma J."/>
        </authorList>
    </citation>
    <scope>NUCLEOTIDE SEQUENCE [LARGE SCALE GENOMIC DNA]</scope>
    <source>
        <strain evidence="3">KCTC 42986</strain>
    </source>
</reference>
<evidence type="ECO:0000313" key="2">
    <source>
        <dbReference type="EMBL" id="MFC3107566.1"/>
    </source>
</evidence>
<evidence type="ECO:0000313" key="3">
    <source>
        <dbReference type="Proteomes" id="UP001595530"/>
    </source>
</evidence>
<protein>
    <submittedName>
        <fullName evidence="2">Uncharacterized protein</fullName>
    </submittedName>
</protein>
<keyword evidence="1" id="KW-1133">Transmembrane helix</keyword>
<keyword evidence="1" id="KW-0812">Transmembrane</keyword>
<keyword evidence="3" id="KW-1185">Reference proteome</keyword>
<feature type="transmembrane region" description="Helical" evidence="1">
    <location>
        <begin position="7"/>
        <end position="26"/>
    </location>
</feature>
<dbReference type="EMBL" id="JBHRTP010000018">
    <property type="protein sequence ID" value="MFC3107566.1"/>
    <property type="molecule type" value="Genomic_DNA"/>
</dbReference>
<name>A0ABV7F1K3_9BURK</name>
<proteinExistence type="predicted"/>
<sequence>MQTQVKHWLIGAAVTALLGLIFVSYLRTSFIVDLANRFFMCF</sequence>
<dbReference type="RefSeq" id="WP_390321792.1">
    <property type="nucleotide sequence ID" value="NZ_JBHRTP010000018.1"/>
</dbReference>